<dbReference type="Proteomes" id="UP000692954">
    <property type="component" value="Unassembled WGS sequence"/>
</dbReference>
<dbReference type="EMBL" id="CAJJDN010000116">
    <property type="protein sequence ID" value="CAD8118118.1"/>
    <property type="molecule type" value="Genomic_DNA"/>
</dbReference>
<sequence length="154" mass="18109">MESISWERRCYCIPFTFYVCVVPFKFASDNLDLNYPADKFKMSGQIQVIYFDVEVFNKFMDGNFELPFGILQQFIEPADDLNSQIQAFWSKSVTLFTKRVCKMSFTNKSLNIYERHCTFEGPEYFSEASMSMSLIVHKSLSERFLITENLRINS</sequence>
<name>A0A8S1QQT5_9CILI</name>
<dbReference type="OrthoDB" id="284828at2759"/>
<organism evidence="1 2">
    <name type="scientific">Paramecium sonneborni</name>
    <dbReference type="NCBI Taxonomy" id="65129"/>
    <lineage>
        <taxon>Eukaryota</taxon>
        <taxon>Sar</taxon>
        <taxon>Alveolata</taxon>
        <taxon>Ciliophora</taxon>
        <taxon>Intramacronucleata</taxon>
        <taxon>Oligohymenophorea</taxon>
        <taxon>Peniculida</taxon>
        <taxon>Parameciidae</taxon>
        <taxon>Paramecium</taxon>
    </lineage>
</organism>
<evidence type="ECO:0000313" key="2">
    <source>
        <dbReference type="Proteomes" id="UP000692954"/>
    </source>
</evidence>
<proteinExistence type="predicted"/>
<accession>A0A8S1QQT5</accession>
<dbReference type="AlphaFoldDB" id="A0A8S1QQT5"/>
<keyword evidence="2" id="KW-1185">Reference proteome</keyword>
<comment type="caution">
    <text evidence="1">The sequence shown here is derived from an EMBL/GenBank/DDBJ whole genome shotgun (WGS) entry which is preliminary data.</text>
</comment>
<evidence type="ECO:0000313" key="1">
    <source>
        <dbReference type="EMBL" id="CAD8118118.1"/>
    </source>
</evidence>
<protein>
    <submittedName>
        <fullName evidence="1">Uncharacterized protein</fullName>
    </submittedName>
</protein>
<reference evidence="1" key="1">
    <citation type="submission" date="2021-01" db="EMBL/GenBank/DDBJ databases">
        <authorList>
            <consortium name="Genoscope - CEA"/>
            <person name="William W."/>
        </authorList>
    </citation>
    <scope>NUCLEOTIDE SEQUENCE</scope>
</reference>
<gene>
    <name evidence="1" type="ORF">PSON_ATCC_30995.1.T1160050</name>
</gene>